<dbReference type="RefSeq" id="WP_303541555.1">
    <property type="nucleotide sequence ID" value="NZ_JAUOTP010000003.1"/>
</dbReference>
<dbReference type="Pfam" id="PF11130">
    <property type="entry name" value="TraC_F_IV"/>
    <property type="match status" value="1"/>
</dbReference>
<dbReference type="SUPFAM" id="SSF52540">
    <property type="entry name" value="P-loop containing nucleoside triphosphate hydrolases"/>
    <property type="match status" value="1"/>
</dbReference>
<keyword evidence="3" id="KW-1185">Reference proteome</keyword>
<dbReference type="InterPro" id="IPR025955">
    <property type="entry name" value="TraC/Conjuga_ATPase"/>
</dbReference>
<protein>
    <submittedName>
        <fullName evidence="2">Type IV secretion system protein TraC</fullName>
    </submittedName>
</protein>
<dbReference type="NCBIfam" id="TIGR02746">
    <property type="entry name" value="TraC-F-type"/>
    <property type="match status" value="1"/>
</dbReference>
<sequence>MSVAAKIASRLFGGKAEPERSRPVIDLAMLSQFMPWRIYDQKDRLYVNRASNGFIVEIPPMMGGDERSAEIITQFLSEGLPKGTCLQFLSWSSPRIAPLVGRWFGPRYDQGGIFERMARYRTDLLLDGVWNSLSNDAPFHTRNYRVFISVGASTGSSVGRSDLVSIRESLGAALRSINLDIRDVTPVELIGLVDDLTSPTTSAEDDAVEYNEYDPIADQCIRRDIELVVEENRLRLRTERFRPTGGEDNGVSEIGEVYPDHFDIRHFGVKNFPLRWQPWECSRLIGDMFTDKLRMPCPAATFLCVVVPDTEASVASAGFKFVRTTSLADSKGARFIPNIRQQSAEWQHVQDQLKEGRKLVQVFYGVTVFSPDGEGDRNERTLKSMYKSAGWDLADERFLQIQGLLAALPLTLADGLDTDLKRLKRLRTFLSSTAANIAPLQGEYLGGPIPHLLLLGRRGQPFFWSPFENKAGNHNVAIMGKSGSGKSVFLQEKCAALVGAGAKVVVIDDGRSFMNSVLIQGGAFIEFTMKSGFCINPFSMIDAARAAEDEDYKLDSMAMLKSMVGQMCRFIDKLNDTERGLIDGAVNRVWNEQAQSGTVNDVARALLDEGDPVAAALATAMRPFLTGGTYGGFFAGQATLKLEADFTCFELSDLSTREELRSVVLTAIMFMTTQMMTHTSRSVKKLLLIDEAWQMLKGGSMADFVEVYARTCRKYGGALATATQSLNDYYKSDGAKAALENSDWMVILQQKPETIADFKKHERLEMDSATESVIRSLKRNGVEYSEAFIKGPDVQAVGRLCLDPFSATVFSSSPDTFARIDRMTRQGKSVAEAVEAIAFPTQEVPYAIAAE</sequence>
<dbReference type="PANTHER" id="PTHR38467">
    <property type="match status" value="1"/>
</dbReference>
<proteinExistence type="predicted"/>
<dbReference type="InterPro" id="IPR043964">
    <property type="entry name" value="P-loop_TraG"/>
</dbReference>
<gene>
    <name evidence="2" type="primary">traC</name>
    <name evidence="2" type="ORF">Q4F19_08465</name>
</gene>
<dbReference type="EMBL" id="JAUOTP010000003">
    <property type="protein sequence ID" value="MDO6414412.1"/>
    <property type="molecule type" value="Genomic_DNA"/>
</dbReference>
<comment type="caution">
    <text evidence="2">The sequence shown here is derived from an EMBL/GenBank/DDBJ whole genome shotgun (WGS) entry which is preliminary data.</text>
</comment>
<dbReference type="PANTHER" id="PTHR38467:SF1">
    <property type="entry name" value="CONJUGATIVE TRANSFER: ASSEMBLY"/>
    <property type="match status" value="1"/>
</dbReference>
<dbReference type="Proteomes" id="UP001169764">
    <property type="component" value="Unassembled WGS sequence"/>
</dbReference>
<dbReference type="Gene3D" id="3.40.50.300">
    <property type="entry name" value="P-loop containing nucleotide triphosphate hydrolases"/>
    <property type="match status" value="1"/>
</dbReference>
<dbReference type="Gene3D" id="1.10.8.730">
    <property type="match status" value="1"/>
</dbReference>
<evidence type="ECO:0000313" key="2">
    <source>
        <dbReference type="EMBL" id="MDO6414412.1"/>
    </source>
</evidence>
<dbReference type="CDD" id="cd01127">
    <property type="entry name" value="TrwB_TraG_TraD_VirD4"/>
    <property type="match status" value="1"/>
</dbReference>
<feature type="domain" description="TraG P-loop" evidence="1">
    <location>
        <begin position="471"/>
        <end position="838"/>
    </location>
</feature>
<evidence type="ECO:0000259" key="1">
    <source>
        <dbReference type="Pfam" id="PF19044"/>
    </source>
</evidence>
<organism evidence="2 3">
    <name type="scientific">Sphingomonas natans</name>
    <dbReference type="NCBI Taxonomy" id="3063330"/>
    <lineage>
        <taxon>Bacteria</taxon>
        <taxon>Pseudomonadati</taxon>
        <taxon>Pseudomonadota</taxon>
        <taxon>Alphaproteobacteria</taxon>
        <taxon>Sphingomonadales</taxon>
        <taxon>Sphingomonadaceae</taxon>
        <taxon>Sphingomonas</taxon>
    </lineage>
</organism>
<evidence type="ECO:0000313" key="3">
    <source>
        <dbReference type="Proteomes" id="UP001169764"/>
    </source>
</evidence>
<dbReference type="Pfam" id="PF19044">
    <property type="entry name" value="P-loop_TraG"/>
    <property type="match status" value="1"/>
</dbReference>
<dbReference type="InterPro" id="IPR014117">
    <property type="entry name" value="TraC-F-type"/>
</dbReference>
<dbReference type="InterPro" id="IPR027417">
    <property type="entry name" value="P-loop_NTPase"/>
</dbReference>
<dbReference type="InterPro" id="IPR053155">
    <property type="entry name" value="F-pilin_assembly_TraC"/>
</dbReference>
<reference evidence="2" key="1">
    <citation type="submission" date="2023-07" db="EMBL/GenBank/DDBJ databases">
        <authorList>
            <person name="Kim M."/>
        </authorList>
    </citation>
    <scope>NUCLEOTIDE SEQUENCE</scope>
    <source>
        <strain evidence="2">BIUV-7</strain>
    </source>
</reference>
<accession>A0ABT8Y7V6</accession>
<name>A0ABT8Y7V6_9SPHN</name>